<dbReference type="InterPro" id="IPR013762">
    <property type="entry name" value="Integrase-like_cat_sf"/>
</dbReference>
<evidence type="ECO:0000256" key="2">
    <source>
        <dbReference type="ARBA" id="ARBA00023125"/>
    </source>
</evidence>
<dbReference type="OrthoDB" id="9785687at2"/>
<reference evidence="7 8" key="1">
    <citation type="submission" date="2016-10" db="EMBL/GenBank/DDBJ databases">
        <title>Complete Genome Sequence of Peptococcaceae strain DCMF.</title>
        <authorList>
            <person name="Edwards R.J."/>
            <person name="Holland S.I."/>
            <person name="Deshpande N.P."/>
            <person name="Wong Y.K."/>
            <person name="Ertan H."/>
            <person name="Manefield M."/>
            <person name="Russell T.L."/>
            <person name="Lee M.J."/>
        </authorList>
    </citation>
    <scope>NUCLEOTIDE SEQUENCE [LARGE SCALE GENOMIC DNA]</scope>
    <source>
        <strain evidence="7 8">DCMF</strain>
    </source>
</reference>
<dbReference type="InterPro" id="IPR002104">
    <property type="entry name" value="Integrase_catalytic"/>
</dbReference>
<keyword evidence="2 4" id="KW-0238">DNA-binding</keyword>
<evidence type="ECO:0000256" key="4">
    <source>
        <dbReference type="PROSITE-ProRule" id="PRU01248"/>
    </source>
</evidence>
<evidence type="ECO:0000259" key="5">
    <source>
        <dbReference type="PROSITE" id="PS51898"/>
    </source>
</evidence>
<evidence type="ECO:0000256" key="3">
    <source>
        <dbReference type="ARBA" id="ARBA00023172"/>
    </source>
</evidence>
<gene>
    <name evidence="7" type="ORF">DCMF_11345</name>
</gene>
<dbReference type="Proteomes" id="UP000323521">
    <property type="component" value="Chromosome"/>
</dbReference>
<evidence type="ECO:0000313" key="7">
    <source>
        <dbReference type="EMBL" id="ATW25283.1"/>
    </source>
</evidence>
<dbReference type="InterPro" id="IPR044068">
    <property type="entry name" value="CB"/>
</dbReference>
<comment type="similarity">
    <text evidence="1">Belongs to the 'phage' integrase family.</text>
</comment>
<dbReference type="AlphaFoldDB" id="A0A3G1KS06"/>
<dbReference type="GO" id="GO:0006310">
    <property type="term" value="P:DNA recombination"/>
    <property type="evidence" value="ECO:0007669"/>
    <property type="project" value="UniProtKB-KW"/>
</dbReference>
<evidence type="ECO:0000256" key="1">
    <source>
        <dbReference type="ARBA" id="ARBA00008857"/>
    </source>
</evidence>
<dbReference type="EMBL" id="CP017634">
    <property type="protein sequence ID" value="ATW25283.1"/>
    <property type="molecule type" value="Genomic_DNA"/>
</dbReference>
<dbReference type="InterPro" id="IPR010998">
    <property type="entry name" value="Integrase_recombinase_N"/>
</dbReference>
<dbReference type="Gene3D" id="1.10.150.130">
    <property type="match status" value="2"/>
</dbReference>
<organism evidence="7 8">
    <name type="scientific">Formimonas warabiya</name>
    <dbReference type="NCBI Taxonomy" id="1761012"/>
    <lineage>
        <taxon>Bacteria</taxon>
        <taxon>Bacillati</taxon>
        <taxon>Bacillota</taxon>
        <taxon>Clostridia</taxon>
        <taxon>Eubacteriales</taxon>
        <taxon>Peptococcaceae</taxon>
        <taxon>Candidatus Formimonas</taxon>
    </lineage>
</organism>
<dbReference type="GO" id="GO:0003677">
    <property type="term" value="F:DNA binding"/>
    <property type="evidence" value="ECO:0007669"/>
    <property type="project" value="UniProtKB-UniRule"/>
</dbReference>
<evidence type="ECO:0000313" key="8">
    <source>
        <dbReference type="Proteomes" id="UP000323521"/>
    </source>
</evidence>
<dbReference type="Gene3D" id="1.10.443.10">
    <property type="entry name" value="Intergrase catalytic core"/>
    <property type="match status" value="1"/>
</dbReference>
<dbReference type="PANTHER" id="PTHR30349">
    <property type="entry name" value="PHAGE INTEGRASE-RELATED"/>
    <property type="match status" value="1"/>
</dbReference>
<evidence type="ECO:0008006" key="9">
    <source>
        <dbReference type="Google" id="ProtNLM"/>
    </source>
</evidence>
<name>A0A3G1KS06_FORW1</name>
<dbReference type="GO" id="GO:0015074">
    <property type="term" value="P:DNA integration"/>
    <property type="evidence" value="ECO:0007669"/>
    <property type="project" value="InterPro"/>
</dbReference>
<dbReference type="SUPFAM" id="SSF56349">
    <property type="entry name" value="DNA breaking-rejoining enzymes"/>
    <property type="match status" value="1"/>
</dbReference>
<proteinExistence type="inferred from homology"/>
<dbReference type="PROSITE" id="PS51898">
    <property type="entry name" value="TYR_RECOMBINASE"/>
    <property type="match status" value="1"/>
</dbReference>
<feature type="domain" description="Tyr recombinase" evidence="5">
    <location>
        <begin position="440"/>
        <end position="619"/>
    </location>
</feature>
<feature type="domain" description="Core-binding (CB)" evidence="6">
    <location>
        <begin position="324"/>
        <end position="418"/>
    </location>
</feature>
<dbReference type="PANTHER" id="PTHR30349:SF41">
    <property type="entry name" value="INTEGRASE_RECOMBINASE PROTEIN MJ0367-RELATED"/>
    <property type="match status" value="1"/>
</dbReference>
<accession>A0A3G1KS06</accession>
<sequence length="632" mass="72942">MYRNYEKAVSRVMDYLAGNNYTSSIVYTHKQCYRLLKEYLESKEMPYSRELALQWLDTVTPGLCSSTFQNYRLALSRVNDTFNHHEIVNTKSAYEAVQHYQHLNQWCKELLDEFLAVLSKSHGSASIQEHRISASKFLDYLSKCGVKSTVGISHCIIRDYYRNDLHKTQKIKDHYNSLIRHFLMYLADKDRVRRSIPLALDKFILQRLVLIHELSPSDRDAFYVTGQPDCINASEFHSKALILGSTYLKRHRYSATIKKTFRKTWNELFVFLEANGLDYCQETALYWAQYMRYYTVQWKTFRRAVKMFEQFRNTGDIQPEIVYTYQRDKAENLSEWCRNEFRSFIQCKRREGLAASTVQMYRSSCLRFLGYLGQVGSTAWDMITPEMIKDFHLSDPHTTPEARNAYAAKCRGFLEYLAVKGHIPSTLKLALSNESAARLDIIRTLADHDIAAIYEFKAYAQTGLQLRNTAMIMIGLRMGICASDITKLKMSDVSWKQGTISIQQAKTDKFLKLPMPTEVGNSLFRYIMDGRPETSSDYIFITHRVPYDRLEKGVCAKALKKALGNDPHGFHVTRKTFASRMLINNTNPTMIAETLGHSDNSTVMTYLSTDGKSMRQCAISLEGIEVKGGLLS</sequence>
<keyword evidence="3" id="KW-0233">DNA recombination</keyword>
<keyword evidence="8" id="KW-1185">Reference proteome</keyword>
<dbReference type="KEGG" id="fwa:DCMF_11345"/>
<evidence type="ECO:0000259" key="6">
    <source>
        <dbReference type="PROSITE" id="PS51900"/>
    </source>
</evidence>
<dbReference type="PROSITE" id="PS51900">
    <property type="entry name" value="CB"/>
    <property type="match status" value="1"/>
</dbReference>
<dbReference type="Pfam" id="PF00589">
    <property type="entry name" value="Phage_integrase"/>
    <property type="match status" value="1"/>
</dbReference>
<dbReference type="InterPro" id="IPR050090">
    <property type="entry name" value="Tyrosine_recombinase_XerCD"/>
</dbReference>
<dbReference type="RefSeq" id="WP_148134537.1">
    <property type="nucleotide sequence ID" value="NZ_CP017634.1"/>
</dbReference>
<protein>
    <recommendedName>
        <fullName evidence="9">Tyrosine-type recombinase/integrase</fullName>
    </recommendedName>
</protein>
<dbReference type="InterPro" id="IPR011010">
    <property type="entry name" value="DNA_brk_join_enz"/>
</dbReference>